<comment type="caution">
    <text evidence="1">The sequence shown here is derived from an EMBL/GenBank/DDBJ whole genome shotgun (WGS) entry which is preliminary data.</text>
</comment>
<reference evidence="1 2" key="1">
    <citation type="submission" date="2018-08" db="EMBL/GenBank/DDBJ databases">
        <title>Genome and evolution of the arbuscular mycorrhizal fungus Diversispora epigaea (formerly Glomus versiforme) and its bacterial endosymbionts.</title>
        <authorList>
            <person name="Sun X."/>
            <person name="Fei Z."/>
            <person name="Harrison M."/>
        </authorList>
    </citation>
    <scope>NUCLEOTIDE SEQUENCE [LARGE SCALE GENOMIC DNA]</scope>
    <source>
        <strain evidence="1 2">IT104</strain>
    </source>
</reference>
<proteinExistence type="predicted"/>
<accession>A0A397I2U3</accession>
<evidence type="ECO:0000313" key="2">
    <source>
        <dbReference type="Proteomes" id="UP000266861"/>
    </source>
</evidence>
<evidence type="ECO:0000313" key="1">
    <source>
        <dbReference type="EMBL" id="RHZ67573.1"/>
    </source>
</evidence>
<organism evidence="1 2">
    <name type="scientific">Diversispora epigaea</name>
    <dbReference type="NCBI Taxonomy" id="1348612"/>
    <lineage>
        <taxon>Eukaryota</taxon>
        <taxon>Fungi</taxon>
        <taxon>Fungi incertae sedis</taxon>
        <taxon>Mucoromycota</taxon>
        <taxon>Glomeromycotina</taxon>
        <taxon>Glomeromycetes</taxon>
        <taxon>Diversisporales</taxon>
        <taxon>Diversisporaceae</taxon>
        <taxon>Diversispora</taxon>
    </lineage>
</organism>
<dbReference type="OrthoDB" id="448649at2759"/>
<keyword evidence="2" id="KW-1185">Reference proteome</keyword>
<protein>
    <submittedName>
        <fullName evidence="1">Uncharacterized protein</fullName>
    </submittedName>
</protein>
<gene>
    <name evidence="1" type="ORF">Glove_300g29</name>
</gene>
<dbReference type="Proteomes" id="UP000266861">
    <property type="component" value="Unassembled WGS sequence"/>
</dbReference>
<dbReference type="AlphaFoldDB" id="A0A397I2U3"/>
<sequence length="49" mass="5645">MKAVNDNDGLSQLAILYAKLEDNEFRVKYALFITEFIDPNMDPGVNYFT</sequence>
<name>A0A397I2U3_9GLOM</name>
<dbReference type="EMBL" id="PQFF01000274">
    <property type="protein sequence ID" value="RHZ67573.1"/>
    <property type="molecule type" value="Genomic_DNA"/>
</dbReference>